<name>A0A2T7P1N1_POMCA</name>
<evidence type="ECO:0000256" key="1">
    <source>
        <dbReference type="SAM" id="Phobius"/>
    </source>
</evidence>
<keyword evidence="1" id="KW-0812">Transmembrane</keyword>
<keyword evidence="1" id="KW-1133">Transmembrane helix</keyword>
<dbReference type="Proteomes" id="UP000245119">
    <property type="component" value="Linkage Group LG7"/>
</dbReference>
<dbReference type="AlphaFoldDB" id="A0A2T7P1N1"/>
<protein>
    <submittedName>
        <fullName evidence="2">Uncharacterized protein</fullName>
    </submittedName>
</protein>
<dbReference type="EMBL" id="PZQS01000007">
    <property type="protein sequence ID" value="PVD27310.1"/>
    <property type="molecule type" value="Genomic_DNA"/>
</dbReference>
<keyword evidence="1" id="KW-0472">Membrane</keyword>
<evidence type="ECO:0000313" key="3">
    <source>
        <dbReference type="Proteomes" id="UP000245119"/>
    </source>
</evidence>
<accession>A0A2T7P1N1</accession>
<proteinExistence type="predicted"/>
<organism evidence="2 3">
    <name type="scientific">Pomacea canaliculata</name>
    <name type="common">Golden apple snail</name>
    <dbReference type="NCBI Taxonomy" id="400727"/>
    <lineage>
        <taxon>Eukaryota</taxon>
        <taxon>Metazoa</taxon>
        <taxon>Spiralia</taxon>
        <taxon>Lophotrochozoa</taxon>
        <taxon>Mollusca</taxon>
        <taxon>Gastropoda</taxon>
        <taxon>Caenogastropoda</taxon>
        <taxon>Architaenioglossa</taxon>
        <taxon>Ampullarioidea</taxon>
        <taxon>Ampullariidae</taxon>
        <taxon>Pomacea</taxon>
    </lineage>
</organism>
<gene>
    <name evidence="2" type="ORF">C0Q70_12466</name>
</gene>
<feature type="transmembrane region" description="Helical" evidence="1">
    <location>
        <begin position="241"/>
        <end position="263"/>
    </location>
</feature>
<sequence length="343" mass="38338">MWKLQTVNHDITVVNGVESNIDFSLSDYRSLNVSLRLTVQHRLGNGSSSRKCRIDHSDTGVCQPTLGPCECVGESSGSYRYRLRMTFTEQDGGQWVFITGNNEEIFVNITVIPRRALNIYTNSQSITVENGLESNVDFFLNDSTAVDIGVKIVVQHQKIGGVTFDPKCLIHHSETGGCQILFGPCECIGERSETYQYRLRMMFKQQDGGLWKFDIVSHEGTIVNITVIGHQSTEQPEVKGLIQVISVITVIVILIIISLVAVVRCRARSEHTLEGEAAQMNEVTEINSMDCQLYHILDKVEYVDHVTQTLRESLSRDGQSADRLGQSTDAGDVQLYTVVEILH</sequence>
<comment type="caution">
    <text evidence="2">The sequence shown here is derived from an EMBL/GenBank/DDBJ whole genome shotgun (WGS) entry which is preliminary data.</text>
</comment>
<keyword evidence="3" id="KW-1185">Reference proteome</keyword>
<evidence type="ECO:0000313" key="2">
    <source>
        <dbReference type="EMBL" id="PVD27310.1"/>
    </source>
</evidence>
<reference evidence="2 3" key="1">
    <citation type="submission" date="2018-04" db="EMBL/GenBank/DDBJ databases">
        <title>The genome of golden apple snail Pomacea canaliculata provides insight into stress tolerance and invasive adaptation.</title>
        <authorList>
            <person name="Liu C."/>
            <person name="Liu B."/>
            <person name="Ren Y."/>
            <person name="Zhang Y."/>
            <person name="Wang H."/>
            <person name="Li S."/>
            <person name="Jiang F."/>
            <person name="Yin L."/>
            <person name="Zhang G."/>
            <person name="Qian W."/>
            <person name="Fan W."/>
        </authorList>
    </citation>
    <scope>NUCLEOTIDE SEQUENCE [LARGE SCALE GENOMIC DNA]</scope>
    <source>
        <strain evidence="2">SZHN2017</strain>
        <tissue evidence="2">Muscle</tissue>
    </source>
</reference>